<dbReference type="RefSeq" id="WP_182617371.1">
    <property type="nucleotide sequence ID" value="NZ_BAAATF010000003.1"/>
</dbReference>
<reference evidence="1 2" key="1">
    <citation type="submission" date="2020-07" db="EMBL/GenBank/DDBJ databases">
        <title>Sequencing the genomes of 1000 actinobacteria strains.</title>
        <authorList>
            <person name="Klenk H.-P."/>
        </authorList>
    </citation>
    <scope>NUCLEOTIDE SEQUENCE [LARGE SCALE GENOMIC DNA]</scope>
    <source>
        <strain evidence="1 2">DSM 44121</strain>
    </source>
</reference>
<name>A0A7W3PEN2_9MICO</name>
<sequence length="77" mass="8350">MTETMEFTAQEQIVQLIPADGWVAVYKDGDTEVRAALVAWGLRSDGEVVPLDTDPSGTVGDPRETAGFDRVERAVGR</sequence>
<protein>
    <submittedName>
        <fullName evidence="1">Uncharacterized protein</fullName>
    </submittedName>
</protein>
<gene>
    <name evidence="1" type="ORF">FHX71_002873</name>
</gene>
<keyword evidence="2" id="KW-1185">Reference proteome</keyword>
<dbReference type="Proteomes" id="UP000540568">
    <property type="component" value="Unassembled WGS sequence"/>
</dbReference>
<dbReference type="EMBL" id="JACGWV010000001">
    <property type="protein sequence ID" value="MBA8808931.1"/>
    <property type="molecule type" value="Genomic_DNA"/>
</dbReference>
<dbReference type="AlphaFoldDB" id="A0A7W3PEN2"/>
<evidence type="ECO:0000313" key="1">
    <source>
        <dbReference type="EMBL" id="MBA8808931.1"/>
    </source>
</evidence>
<evidence type="ECO:0000313" key="2">
    <source>
        <dbReference type="Proteomes" id="UP000540568"/>
    </source>
</evidence>
<proteinExistence type="predicted"/>
<accession>A0A7W3PEN2</accession>
<organism evidence="1 2">
    <name type="scientific">Promicromonospora sukumoe</name>
    <dbReference type="NCBI Taxonomy" id="88382"/>
    <lineage>
        <taxon>Bacteria</taxon>
        <taxon>Bacillati</taxon>
        <taxon>Actinomycetota</taxon>
        <taxon>Actinomycetes</taxon>
        <taxon>Micrococcales</taxon>
        <taxon>Promicromonosporaceae</taxon>
        <taxon>Promicromonospora</taxon>
    </lineage>
</organism>
<comment type="caution">
    <text evidence="1">The sequence shown here is derived from an EMBL/GenBank/DDBJ whole genome shotgun (WGS) entry which is preliminary data.</text>
</comment>